<dbReference type="EMBL" id="CAJNNW010007762">
    <property type="protein sequence ID" value="CAE8649497.1"/>
    <property type="molecule type" value="Genomic_DNA"/>
</dbReference>
<dbReference type="AlphaFoldDB" id="A0A813IH88"/>
<comment type="caution">
    <text evidence="2">The sequence shown here is derived from an EMBL/GenBank/DDBJ whole genome shotgun (WGS) entry which is preliminary data.</text>
</comment>
<dbReference type="Proteomes" id="UP000626109">
    <property type="component" value="Unassembled WGS sequence"/>
</dbReference>
<feature type="region of interest" description="Disordered" evidence="1">
    <location>
        <begin position="239"/>
        <end position="260"/>
    </location>
</feature>
<name>A0A813IH88_POLGL</name>
<organism evidence="2 3">
    <name type="scientific">Polarella glacialis</name>
    <name type="common">Dinoflagellate</name>
    <dbReference type="NCBI Taxonomy" id="89957"/>
    <lineage>
        <taxon>Eukaryota</taxon>
        <taxon>Sar</taxon>
        <taxon>Alveolata</taxon>
        <taxon>Dinophyceae</taxon>
        <taxon>Suessiales</taxon>
        <taxon>Suessiaceae</taxon>
        <taxon>Polarella</taxon>
    </lineage>
</organism>
<evidence type="ECO:0000313" key="3">
    <source>
        <dbReference type="Proteomes" id="UP000626109"/>
    </source>
</evidence>
<proteinExistence type="predicted"/>
<sequence length="260" mass="28300">MRKRAIGVRKPGVVFGPLWPEHIVLGRVAQTGFTRKLRNTEISGRKLCKSPRIGLSNFGPRDSFWPTTTQSEVVMLADALELILLNIKVAENPRPFLPGRPKPAAADVPRSNMTEDFGQRRKQLAPRSKSPNPAGARILNPKAHTVGNAEFNDLDTKGRHQAALLDFFPHAGPQIREASGEFSVADRRGNIGAKAGASRPRNGAKDTAFLNEGKDLRLDARVKQILSFLNFIGQDPGAALTKQGLSPSFATAEKADSTRP</sequence>
<evidence type="ECO:0000256" key="1">
    <source>
        <dbReference type="SAM" id="MobiDB-lite"/>
    </source>
</evidence>
<gene>
    <name evidence="2" type="ORF">PGLA2088_LOCUS7476</name>
</gene>
<evidence type="ECO:0000313" key="2">
    <source>
        <dbReference type="EMBL" id="CAE8649497.1"/>
    </source>
</evidence>
<feature type="region of interest" description="Disordered" evidence="1">
    <location>
        <begin position="94"/>
        <end position="143"/>
    </location>
</feature>
<reference evidence="2" key="1">
    <citation type="submission" date="2021-02" db="EMBL/GenBank/DDBJ databases">
        <authorList>
            <person name="Dougan E. K."/>
            <person name="Rhodes N."/>
            <person name="Thang M."/>
            <person name="Chan C."/>
        </authorList>
    </citation>
    <scope>NUCLEOTIDE SEQUENCE</scope>
</reference>
<accession>A0A813IH88</accession>
<protein>
    <submittedName>
        <fullName evidence="2">Uncharacterized protein</fullName>
    </submittedName>
</protein>